<dbReference type="PANTHER" id="PTHR32467">
    <property type="entry name" value="AP2-LIKE ETHYLENE-RESPONSIVE TRANSCRIPTION FACTOR"/>
    <property type="match status" value="1"/>
</dbReference>
<feature type="transmembrane region" description="Helical" evidence="1">
    <location>
        <begin position="155"/>
        <end position="175"/>
    </location>
</feature>
<evidence type="ECO:0000256" key="1">
    <source>
        <dbReference type="SAM" id="Phobius"/>
    </source>
</evidence>
<name>A0A0A9AEI0_ARUDO</name>
<reference evidence="2" key="1">
    <citation type="submission" date="2014-09" db="EMBL/GenBank/DDBJ databases">
        <authorList>
            <person name="Magalhaes I.L.F."/>
            <person name="Oliveira U."/>
            <person name="Santos F.R."/>
            <person name="Vidigal T.H.D.A."/>
            <person name="Brescovit A.D."/>
            <person name="Santos A.J."/>
        </authorList>
    </citation>
    <scope>NUCLEOTIDE SEQUENCE</scope>
    <source>
        <tissue evidence="2">Shoot tissue taken approximately 20 cm above the soil surface</tissue>
    </source>
</reference>
<dbReference type="EMBL" id="GBRH01252393">
    <property type="protein sequence ID" value="JAD45502.1"/>
    <property type="molecule type" value="Transcribed_RNA"/>
</dbReference>
<reference evidence="2" key="2">
    <citation type="journal article" date="2015" name="Data Brief">
        <title>Shoot transcriptome of the giant reed, Arundo donax.</title>
        <authorList>
            <person name="Barrero R.A."/>
            <person name="Guerrero F.D."/>
            <person name="Moolhuijzen P."/>
            <person name="Goolsby J.A."/>
            <person name="Tidwell J."/>
            <person name="Bellgard S.E."/>
            <person name="Bellgard M.I."/>
        </authorList>
    </citation>
    <scope>NUCLEOTIDE SEQUENCE</scope>
    <source>
        <tissue evidence="2">Shoot tissue taken approximately 20 cm above the soil surface</tissue>
    </source>
</reference>
<keyword evidence="1" id="KW-0812">Transmembrane</keyword>
<accession>A0A0A9AEI0</accession>
<dbReference type="PANTHER" id="PTHR32467:SF118">
    <property type="entry name" value="ETHYLENE-RESPONSIVE TRANSCRIPTION FACTOR RAP2-7"/>
    <property type="match status" value="1"/>
</dbReference>
<evidence type="ECO:0000313" key="2">
    <source>
        <dbReference type="EMBL" id="JAD45502.1"/>
    </source>
</evidence>
<dbReference type="InterPro" id="IPR036955">
    <property type="entry name" value="AP2/ERF_dom_sf"/>
</dbReference>
<protein>
    <submittedName>
        <fullName evidence="2">Gl15</fullName>
    </submittedName>
</protein>
<dbReference type="GO" id="GO:0003700">
    <property type="term" value="F:DNA-binding transcription factor activity"/>
    <property type="evidence" value="ECO:0007669"/>
    <property type="project" value="InterPro"/>
</dbReference>
<keyword evidence="1" id="KW-0472">Membrane</keyword>
<sequence length="183" mass="20235">MAATKRACSHSDGGIALAVHGDDDVAEELQVDRLEEGPGMIFGFPVPGRPAAVTQQFFPATVAAPAAPQQAMEQCHVTAVGAADPWARPASRKTRRGPRSRSSQYRGVTFYRRTGRWESHIWSVTHTLPFCSVTELQIQPLQQALQIMCAKNLHLLFHFMFISLCCACSYLQGLWKAGVPRWI</sequence>
<organism evidence="2">
    <name type="scientific">Arundo donax</name>
    <name type="common">Giant reed</name>
    <name type="synonym">Donax arundinaceus</name>
    <dbReference type="NCBI Taxonomy" id="35708"/>
    <lineage>
        <taxon>Eukaryota</taxon>
        <taxon>Viridiplantae</taxon>
        <taxon>Streptophyta</taxon>
        <taxon>Embryophyta</taxon>
        <taxon>Tracheophyta</taxon>
        <taxon>Spermatophyta</taxon>
        <taxon>Magnoliopsida</taxon>
        <taxon>Liliopsida</taxon>
        <taxon>Poales</taxon>
        <taxon>Poaceae</taxon>
        <taxon>PACMAD clade</taxon>
        <taxon>Arundinoideae</taxon>
        <taxon>Arundineae</taxon>
        <taxon>Arundo</taxon>
    </lineage>
</organism>
<proteinExistence type="predicted"/>
<keyword evidence="1" id="KW-1133">Transmembrane helix</keyword>
<dbReference type="Gene3D" id="3.30.730.10">
    <property type="entry name" value="AP2/ERF domain"/>
    <property type="match status" value="1"/>
</dbReference>
<dbReference type="AlphaFoldDB" id="A0A0A9AEI0"/>